<reference evidence="2 3" key="1">
    <citation type="journal article" date="2016" name="Mol. Biol. Evol.">
        <title>Comparative Genomics of Early-Diverging Mushroom-Forming Fungi Provides Insights into the Origins of Lignocellulose Decay Capabilities.</title>
        <authorList>
            <person name="Nagy L.G."/>
            <person name="Riley R."/>
            <person name="Tritt A."/>
            <person name="Adam C."/>
            <person name="Daum C."/>
            <person name="Floudas D."/>
            <person name="Sun H."/>
            <person name="Yadav J.S."/>
            <person name="Pangilinan J."/>
            <person name="Larsson K.H."/>
            <person name="Matsuura K."/>
            <person name="Barry K."/>
            <person name="Labutti K."/>
            <person name="Kuo R."/>
            <person name="Ohm R.A."/>
            <person name="Bhattacharya S.S."/>
            <person name="Shirouzu T."/>
            <person name="Yoshinaga Y."/>
            <person name="Martin F.M."/>
            <person name="Grigoriev I.V."/>
            <person name="Hibbett D.S."/>
        </authorList>
    </citation>
    <scope>NUCLEOTIDE SEQUENCE [LARGE SCALE GENOMIC DNA]</scope>
    <source>
        <strain evidence="2 3">CBS 109695</strain>
    </source>
</reference>
<evidence type="ECO:0000313" key="2">
    <source>
        <dbReference type="EMBL" id="KZP24725.1"/>
    </source>
</evidence>
<dbReference type="STRING" id="436010.A0A166N7H4"/>
<dbReference type="Proteomes" id="UP000076532">
    <property type="component" value="Unassembled WGS sequence"/>
</dbReference>
<dbReference type="PANTHER" id="PTHR34213:SF2">
    <property type="entry name" value="NUCLEAR TRANSPORT FACTOR 2 (NTF2) FAMILY PROTEIN"/>
    <property type="match status" value="1"/>
</dbReference>
<feature type="region of interest" description="Disordered" evidence="1">
    <location>
        <begin position="1"/>
        <end position="24"/>
    </location>
</feature>
<dbReference type="PANTHER" id="PTHR34213">
    <property type="entry name" value="NUCLEAR TRANSPORT FACTOR 2 (NTF2) FAMILY PROTEIN"/>
    <property type="match status" value="1"/>
</dbReference>
<feature type="compositionally biased region" description="Basic and acidic residues" evidence="1">
    <location>
        <begin position="1"/>
        <end position="11"/>
    </location>
</feature>
<organism evidence="2 3">
    <name type="scientific">Athelia psychrophila</name>
    <dbReference type="NCBI Taxonomy" id="1759441"/>
    <lineage>
        <taxon>Eukaryota</taxon>
        <taxon>Fungi</taxon>
        <taxon>Dikarya</taxon>
        <taxon>Basidiomycota</taxon>
        <taxon>Agaricomycotina</taxon>
        <taxon>Agaricomycetes</taxon>
        <taxon>Agaricomycetidae</taxon>
        <taxon>Atheliales</taxon>
        <taxon>Atheliaceae</taxon>
        <taxon>Athelia</taxon>
    </lineage>
</organism>
<sequence length="228" mass="25583">MAHSVVVHDRPQSPGNPTLAHHSSHFSTNFPTPALLGSVAPGAHYAGVKIDTRKIRHNSAGTPSNHLEIKGDHLKVIEDLQELYCCRPTTEIFSRRWRPDAQFEDPVCRSQGYKEYAAQWYALAKLFSKSETTSTRVMSSTTSPNRLVFAQTQVYSSRLLGKKVSTINSIVTVDLDDEEKIARLVDQWGGKELPTKYGAKFFRRANAKITPLLVKVPKINRPTTLEMH</sequence>
<evidence type="ECO:0000256" key="1">
    <source>
        <dbReference type="SAM" id="MobiDB-lite"/>
    </source>
</evidence>
<accession>A0A166N7H4</accession>
<name>A0A166N7H4_9AGAM</name>
<dbReference type="AlphaFoldDB" id="A0A166N7H4"/>
<keyword evidence="3" id="KW-1185">Reference proteome</keyword>
<proteinExistence type="predicted"/>
<dbReference type="OrthoDB" id="2400485at2759"/>
<evidence type="ECO:0000313" key="3">
    <source>
        <dbReference type="Proteomes" id="UP000076532"/>
    </source>
</evidence>
<protein>
    <submittedName>
        <fullName evidence="2">Uncharacterized protein</fullName>
    </submittedName>
</protein>
<dbReference type="EMBL" id="KV417524">
    <property type="protein sequence ID" value="KZP24725.1"/>
    <property type="molecule type" value="Genomic_DNA"/>
</dbReference>
<gene>
    <name evidence="2" type="ORF">FIBSPDRAFT_734964</name>
</gene>